<feature type="transmembrane region" description="Helical" evidence="1">
    <location>
        <begin position="51"/>
        <end position="68"/>
    </location>
</feature>
<keyword evidence="1" id="KW-0812">Transmembrane</keyword>
<dbReference type="RefSeq" id="WP_141421843.1">
    <property type="nucleotide sequence ID" value="NZ_VIAR01000007.1"/>
</dbReference>
<keyword evidence="1" id="KW-0472">Membrane</keyword>
<evidence type="ECO:0000313" key="2">
    <source>
        <dbReference type="EMBL" id="TQD38648.1"/>
    </source>
</evidence>
<keyword evidence="1" id="KW-1133">Transmembrane helix</keyword>
<reference evidence="2 3" key="1">
    <citation type="submission" date="2019-06" db="EMBL/GenBank/DDBJ databases">
        <title>Flavibacter putida gen. nov., sp. nov., a novel marine bacterium of the family Flavobacteriaceae isolated from coastal seawater.</title>
        <authorList>
            <person name="Feng X."/>
        </authorList>
    </citation>
    <scope>NUCLEOTIDE SEQUENCE [LARGE SCALE GENOMIC DNA]</scope>
    <source>
        <strain evidence="2 3">PLHSN227</strain>
    </source>
</reference>
<dbReference type="EMBL" id="VIAR01000007">
    <property type="protein sequence ID" value="TQD38648.1"/>
    <property type="molecule type" value="Genomic_DNA"/>
</dbReference>
<accession>A0A507ZSF4</accession>
<comment type="caution">
    <text evidence="2">The sequence shown here is derived from an EMBL/GenBank/DDBJ whole genome shotgun (WGS) entry which is preliminary data.</text>
</comment>
<gene>
    <name evidence="2" type="ORF">FKR84_08340</name>
</gene>
<dbReference type="InterPro" id="IPR046548">
    <property type="entry name" value="DUF6804"/>
</dbReference>
<dbReference type="Pfam" id="PF20619">
    <property type="entry name" value="DUF6804"/>
    <property type="match status" value="1"/>
</dbReference>
<protein>
    <submittedName>
        <fullName evidence="2">Uncharacterized protein</fullName>
    </submittedName>
</protein>
<evidence type="ECO:0000256" key="1">
    <source>
        <dbReference type="SAM" id="Phobius"/>
    </source>
</evidence>
<organism evidence="2 3">
    <name type="scientific">Haloflavibacter putidus</name>
    <dbReference type="NCBI Taxonomy" id="2576776"/>
    <lineage>
        <taxon>Bacteria</taxon>
        <taxon>Pseudomonadati</taxon>
        <taxon>Bacteroidota</taxon>
        <taxon>Flavobacteriia</taxon>
        <taxon>Flavobacteriales</taxon>
        <taxon>Flavobacteriaceae</taxon>
        <taxon>Haloflavibacter</taxon>
    </lineage>
</organism>
<evidence type="ECO:0000313" key="3">
    <source>
        <dbReference type="Proteomes" id="UP000317169"/>
    </source>
</evidence>
<feature type="transmembrane region" description="Helical" evidence="1">
    <location>
        <begin position="98"/>
        <end position="115"/>
    </location>
</feature>
<sequence>MKTQEVISKHPKTMLGKQSKNKRVEQITQIIVSVLLLLALFQKSLAHSFSLHLLIMLGFLVLAYFALLKHNKAQLLLFICLSVLFLPFKQLNLSLLNWKIVYVFTVGYLVVLQVFQSRITKK</sequence>
<name>A0A507ZSF4_9FLAO</name>
<keyword evidence="3" id="KW-1185">Reference proteome</keyword>
<feature type="transmembrane region" description="Helical" evidence="1">
    <location>
        <begin position="75"/>
        <end position="92"/>
    </location>
</feature>
<proteinExistence type="predicted"/>
<dbReference type="AlphaFoldDB" id="A0A507ZSF4"/>
<feature type="transmembrane region" description="Helical" evidence="1">
    <location>
        <begin position="27"/>
        <end position="45"/>
    </location>
</feature>
<dbReference type="Proteomes" id="UP000317169">
    <property type="component" value="Unassembled WGS sequence"/>
</dbReference>